<name>A0A975U3K1_9PROT</name>
<keyword evidence="1 3" id="KW-0560">Oxidoreductase</keyword>
<evidence type="ECO:0000313" key="6">
    <source>
        <dbReference type="EMBL" id="QXM25332.1"/>
    </source>
</evidence>
<sequence length="322" mass="34437">MSTFPEKPLIGFAHVAYRFGERFRLRGTGLPFVTFETHEALAEGIGALDVLVVSGLWRNDLAPAAKKLRFIQSISAGVDQYDRAVLAAHGIRLASAQGANARAVSDHAMALILALFRRLPEARDNQARRFWRGMIGDLSRREDELGGKTLLVVGLGRIGGRLARLARAFEMTVLGIRGNPAAGGEGADEVHGLEALPLLLPRADVVALTCPLTPQTTGLIGADAFARIKPGAILVNVARGKVVDTAALIAALGEGRLAAAALDVTDPEPLPPDSPLWSMPNVLITPHTGGETRAYEDNVIDLLLENIGRLQRGEPRLRNEVV</sequence>
<dbReference type="GO" id="GO:0016616">
    <property type="term" value="F:oxidoreductase activity, acting on the CH-OH group of donors, NAD or NADP as acceptor"/>
    <property type="evidence" value="ECO:0007669"/>
    <property type="project" value="InterPro"/>
</dbReference>
<evidence type="ECO:0000313" key="7">
    <source>
        <dbReference type="Proteomes" id="UP000694001"/>
    </source>
</evidence>
<gene>
    <name evidence="6" type="ORF">KO353_03585</name>
</gene>
<dbReference type="EMBL" id="CP076448">
    <property type="protein sequence ID" value="QXM25332.1"/>
    <property type="molecule type" value="Genomic_DNA"/>
</dbReference>
<dbReference type="KEGG" id="elio:KO353_03585"/>
<evidence type="ECO:0000256" key="2">
    <source>
        <dbReference type="ARBA" id="ARBA00023027"/>
    </source>
</evidence>
<protein>
    <submittedName>
        <fullName evidence="6">D-2-hydroxyacid dehydrogenase</fullName>
    </submittedName>
</protein>
<dbReference type="InterPro" id="IPR006140">
    <property type="entry name" value="D-isomer_DH_NAD-bd"/>
</dbReference>
<dbReference type="AlphaFoldDB" id="A0A975U3K1"/>
<keyword evidence="7" id="KW-1185">Reference proteome</keyword>
<evidence type="ECO:0000256" key="1">
    <source>
        <dbReference type="ARBA" id="ARBA00023002"/>
    </source>
</evidence>
<keyword evidence="2" id="KW-0520">NAD</keyword>
<dbReference type="InterPro" id="IPR006139">
    <property type="entry name" value="D-isomer_2_OHA_DH_cat_dom"/>
</dbReference>
<feature type="domain" description="D-isomer specific 2-hydroxyacid dehydrogenase NAD-binding" evidence="5">
    <location>
        <begin position="109"/>
        <end position="289"/>
    </location>
</feature>
<dbReference type="Proteomes" id="UP000694001">
    <property type="component" value="Chromosome"/>
</dbReference>
<dbReference type="PANTHER" id="PTHR43333:SF1">
    <property type="entry name" value="D-ISOMER SPECIFIC 2-HYDROXYACID DEHYDROGENASE NAD-BINDING DOMAIN-CONTAINING PROTEIN"/>
    <property type="match status" value="1"/>
</dbReference>
<evidence type="ECO:0000259" key="4">
    <source>
        <dbReference type="Pfam" id="PF00389"/>
    </source>
</evidence>
<organism evidence="6 7">
    <name type="scientific">Elioraea tepida</name>
    <dbReference type="NCBI Taxonomy" id="2843330"/>
    <lineage>
        <taxon>Bacteria</taxon>
        <taxon>Pseudomonadati</taxon>
        <taxon>Pseudomonadota</taxon>
        <taxon>Alphaproteobacteria</taxon>
        <taxon>Acetobacterales</taxon>
        <taxon>Elioraeaceae</taxon>
        <taxon>Elioraea</taxon>
    </lineage>
</organism>
<proteinExistence type="inferred from homology"/>
<evidence type="ECO:0000256" key="3">
    <source>
        <dbReference type="RuleBase" id="RU003719"/>
    </source>
</evidence>
<dbReference type="GO" id="GO:0051287">
    <property type="term" value="F:NAD binding"/>
    <property type="evidence" value="ECO:0007669"/>
    <property type="project" value="InterPro"/>
</dbReference>
<dbReference type="Pfam" id="PF02826">
    <property type="entry name" value="2-Hacid_dh_C"/>
    <property type="match status" value="1"/>
</dbReference>
<dbReference type="CDD" id="cd05300">
    <property type="entry name" value="2-Hacid_dh_1"/>
    <property type="match status" value="1"/>
</dbReference>
<evidence type="ECO:0000259" key="5">
    <source>
        <dbReference type="Pfam" id="PF02826"/>
    </source>
</evidence>
<reference evidence="6" key="1">
    <citation type="submission" date="2021-06" db="EMBL/GenBank/DDBJ databases">
        <title>Elioraea tepida, sp. nov., a moderately thermophilic aerobic anoxygenic phototrophic bacterium isolated from an alkaline siliceous hot spring mat community in Yellowstone National Park, WY, USA.</title>
        <authorList>
            <person name="Saini M.K."/>
            <person name="Yoshida S."/>
            <person name="Sebastian A."/>
            <person name="Hirose S."/>
            <person name="Hara E."/>
            <person name="Tamaki H."/>
            <person name="Soulier N.T."/>
            <person name="Albert I."/>
            <person name="Hanada S."/>
            <person name="Bryant D.A."/>
            <person name="Tank M."/>
        </authorList>
    </citation>
    <scope>NUCLEOTIDE SEQUENCE</scope>
    <source>
        <strain evidence="6">MS-P2</strain>
    </source>
</reference>
<accession>A0A975U3K1</accession>
<comment type="similarity">
    <text evidence="3">Belongs to the D-isomer specific 2-hydroxyacid dehydrogenase family.</text>
</comment>
<feature type="domain" description="D-isomer specific 2-hydroxyacid dehydrogenase catalytic" evidence="4">
    <location>
        <begin position="37"/>
        <end position="315"/>
    </location>
</feature>
<dbReference type="PANTHER" id="PTHR43333">
    <property type="entry name" value="2-HACID_DH_C DOMAIN-CONTAINING PROTEIN"/>
    <property type="match status" value="1"/>
</dbReference>
<dbReference type="Pfam" id="PF00389">
    <property type="entry name" value="2-Hacid_dh"/>
    <property type="match status" value="1"/>
</dbReference>
<dbReference type="RefSeq" id="WP_218286388.1">
    <property type="nucleotide sequence ID" value="NZ_CP076448.1"/>
</dbReference>